<dbReference type="GeneID" id="18931608"/>
<dbReference type="Proteomes" id="UP000001072">
    <property type="component" value="Unassembled WGS sequence"/>
</dbReference>
<dbReference type="HOGENOM" id="CLU_1806589_0_0_1"/>
<accession>F4R5P9</accession>
<gene>
    <name evidence="1" type="ORF">MELLADRAFT_70701</name>
</gene>
<dbReference type="AlphaFoldDB" id="F4R5P9"/>
<dbReference type="InParanoid" id="F4R5P9"/>
<dbReference type="VEuPathDB" id="FungiDB:MELLADRAFT_70701"/>
<dbReference type="OrthoDB" id="10442883at2759"/>
<evidence type="ECO:0000313" key="1">
    <source>
        <dbReference type="EMBL" id="EGG12224.1"/>
    </source>
</evidence>
<reference evidence="2" key="1">
    <citation type="journal article" date="2011" name="Proc. Natl. Acad. Sci. U.S.A.">
        <title>Obligate biotrophy features unraveled by the genomic analysis of rust fungi.</title>
        <authorList>
            <person name="Duplessis S."/>
            <person name="Cuomo C.A."/>
            <person name="Lin Y.-C."/>
            <person name="Aerts A."/>
            <person name="Tisserant E."/>
            <person name="Veneault-Fourrey C."/>
            <person name="Joly D.L."/>
            <person name="Hacquard S."/>
            <person name="Amselem J."/>
            <person name="Cantarel B.L."/>
            <person name="Chiu R."/>
            <person name="Coutinho P.M."/>
            <person name="Feau N."/>
            <person name="Field M."/>
            <person name="Frey P."/>
            <person name="Gelhaye E."/>
            <person name="Goldberg J."/>
            <person name="Grabherr M.G."/>
            <person name="Kodira C.D."/>
            <person name="Kohler A."/>
            <person name="Kuees U."/>
            <person name="Lindquist E.A."/>
            <person name="Lucas S.M."/>
            <person name="Mago R."/>
            <person name="Mauceli E."/>
            <person name="Morin E."/>
            <person name="Murat C."/>
            <person name="Pangilinan J.L."/>
            <person name="Park R."/>
            <person name="Pearson M."/>
            <person name="Quesneville H."/>
            <person name="Rouhier N."/>
            <person name="Sakthikumar S."/>
            <person name="Salamov A.A."/>
            <person name="Schmutz J."/>
            <person name="Selles B."/>
            <person name="Shapiro H."/>
            <person name="Tanguay P."/>
            <person name="Tuskan G.A."/>
            <person name="Henrissat B."/>
            <person name="Van de Peer Y."/>
            <person name="Rouze P."/>
            <person name="Ellis J.G."/>
            <person name="Dodds P.N."/>
            <person name="Schein J.E."/>
            <person name="Zhong S."/>
            <person name="Hamelin R.C."/>
            <person name="Grigoriev I.V."/>
            <person name="Szabo L.J."/>
            <person name="Martin F."/>
        </authorList>
    </citation>
    <scope>NUCLEOTIDE SEQUENCE [LARGE SCALE GENOMIC DNA]</scope>
    <source>
        <strain evidence="2">98AG31 / pathotype 3-4-7</strain>
    </source>
</reference>
<protein>
    <submittedName>
        <fullName evidence="1">Uncharacterized protein</fullName>
    </submittedName>
</protein>
<name>F4R5P9_MELLP</name>
<keyword evidence="2" id="KW-1185">Reference proteome</keyword>
<dbReference type="EMBL" id="GL883091">
    <property type="protein sequence ID" value="EGG12224.1"/>
    <property type="molecule type" value="Genomic_DNA"/>
</dbReference>
<proteinExistence type="predicted"/>
<dbReference type="RefSeq" id="XP_007404599.1">
    <property type="nucleotide sequence ID" value="XM_007404537.1"/>
</dbReference>
<organism evidence="2">
    <name type="scientific">Melampsora larici-populina (strain 98AG31 / pathotype 3-4-7)</name>
    <name type="common">Poplar leaf rust fungus</name>
    <dbReference type="NCBI Taxonomy" id="747676"/>
    <lineage>
        <taxon>Eukaryota</taxon>
        <taxon>Fungi</taxon>
        <taxon>Dikarya</taxon>
        <taxon>Basidiomycota</taxon>
        <taxon>Pucciniomycotina</taxon>
        <taxon>Pucciniomycetes</taxon>
        <taxon>Pucciniales</taxon>
        <taxon>Melampsoraceae</taxon>
        <taxon>Melampsora</taxon>
    </lineage>
</organism>
<sequence length="143" mass="16304">MGLLGVSETNFAKNIRPQTTMFTSNISRQPSTIRKIISSTPLQKLVNRKTLKRQTRSQFTTNPRPTSMTAPLLSTNVRVGMTGYTQLVSSNENQARRSENLLDQRLPVYEENRLVVGVGMVFIQEFNDTIGEIDFDQWARFCM</sequence>
<evidence type="ECO:0000313" key="2">
    <source>
        <dbReference type="Proteomes" id="UP000001072"/>
    </source>
</evidence>
<dbReference type="KEGG" id="mlr:MELLADRAFT_70701"/>